<dbReference type="Proteomes" id="UP001279734">
    <property type="component" value="Unassembled WGS sequence"/>
</dbReference>
<dbReference type="GO" id="GO:0005634">
    <property type="term" value="C:nucleus"/>
    <property type="evidence" value="ECO:0007669"/>
    <property type="project" value="UniProtKB-SubCell"/>
</dbReference>
<reference evidence="3" key="1">
    <citation type="submission" date="2023-05" db="EMBL/GenBank/DDBJ databases">
        <title>Nepenthes gracilis genome sequencing.</title>
        <authorList>
            <person name="Fukushima K."/>
        </authorList>
    </citation>
    <scope>NUCLEOTIDE SEQUENCE</scope>
    <source>
        <strain evidence="3">SING2019-196</strain>
    </source>
</reference>
<comment type="caution">
    <text evidence="3">The sequence shown here is derived from an EMBL/GenBank/DDBJ whole genome shotgun (WGS) entry which is preliminary data.</text>
</comment>
<dbReference type="AlphaFoldDB" id="A0AAD3TEG2"/>
<evidence type="ECO:0008006" key="5">
    <source>
        <dbReference type="Google" id="ProtNLM"/>
    </source>
</evidence>
<evidence type="ECO:0000313" key="4">
    <source>
        <dbReference type="Proteomes" id="UP001279734"/>
    </source>
</evidence>
<evidence type="ECO:0000256" key="1">
    <source>
        <dbReference type="ARBA" id="ARBA00004123"/>
    </source>
</evidence>
<evidence type="ECO:0000313" key="3">
    <source>
        <dbReference type="EMBL" id="GMH27107.1"/>
    </source>
</evidence>
<evidence type="ECO:0000256" key="2">
    <source>
        <dbReference type="ARBA" id="ARBA00023242"/>
    </source>
</evidence>
<protein>
    <recommendedName>
        <fullName evidence="5">Mini-chromosome maintenance complex-binding protein</fullName>
    </recommendedName>
</protein>
<keyword evidence="4" id="KW-1185">Reference proteome</keyword>
<dbReference type="EMBL" id="BSYO01000032">
    <property type="protein sequence ID" value="GMH27107.1"/>
    <property type="molecule type" value="Genomic_DNA"/>
</dbReference>
<comment type="subcellular location">
    <subcellularLocation>
        <location evidence="1">Nucleus</location>
    </subcellularLocation>
</comment>
<dbReference type="PANTHER" id="PTHR13489:SF0">
    <property type="entry name" value="MINI-CHROMOSOME MAINTENANCE COMPLEX-BINDING PROTEIN"/>
    <property type="match status" value="1"/>
</dbReference>
<keyword evidence="2" id="KW-0539">Nucleus</keyword>
<dbReference type="GO" id="GO:0003682">
    <property type="term" value="F:chromatin binding"/>
    <property type="evidence" value="ECO:0007669"/>
    <property type="project" value="TreeGrafter"/>
</dbReference>
<accession>A0AAD3TEG2</accession>
<gene>
    <name evidence="3" type="ORF">Nepgr_028950</name>
</gene>
<name>A0AAD3TEG2_NEPGR</name>
<dbReference type="Pfam" id="PF09739">
    <property type="entry name" value="MCM_bind"/>
    <property type="match status" value="1"/>
</dbReference>
<organism evidence="3 4">
    <name type="scientific">Nepenthes gracilis</name>
    <name type="common">Slender pitcher plant</name>
    <dbReference type="NCBI Taxonomy" id="150966"/>
    <lineage>
        <taxon>Eukaryota</taxon>
        <taxon>Viridiplantae</taxon>
        <taxon>Streptophyta</taxon>
        <taxon>Embryophyta</taxon>
        <taxon>Tracheophyta</taxon>
        <taxon>Spermatophyta</taxon>
        <taxon>Magnoliopsida</taxon>
        <taxon>eudicotyledons</taxon>
        <taxon>Gunneridae</taxon>
        <taxon>Pentapetalae</taxon>
        <taxon>Caryophyllales</taxon>
        <taxon>Nepenthaceae</taxon>
        <taxon>Nepenthes</taxon>
    </lineage>
</organism>
<dbReference type="GO" id="GO:0006261">
    <property type="term" value="P:DNA-templated DNA replication"/>
    <property type="evidence" value="ECO:0007669"/>
    <property type="project" value="TreeGrafter"/>
</dbReference>
<proteinExistence type="predicted"/>
<dbReference type="PANTHER" id="PTHR13489">
    <property type="entry name" value="MINI-CHROMOSOME MAINTENANCE COMPLEX-BINDING PROTEIN"/>
    <property type="match status" value="1"/>
</dbReference>
<dbReference type="InterPro" id="IPR019140">
    <property type="entry name" value="MCM_complex-bd"/>
</dbReference>
<sequence>MVGLPYDCLANPHGVVRLTFEKAISSGLDPSTSDGKDWGALDLFRQFLYCNDGLSQVPVLNARNVKYIQQNTLVRFRGLIQDMLGNEFYIGAYKDGCTWRTNKFMDASPFQMDLSPDMRLWERRLIYCVPVPGINFWTQSSEHMADQCNTLASEHREKRQRDNDGAVDSMELVPDLEFLGSPSAKKLQDTIIKGNSPSISSEGNYFPCLVKMYDFVDSDLKLNEVVEFVGVLSFDPELPMEKVDSDAFSNGLSEDELVQLPSCKVPRIHCLVHRKLGVHDFLPSGPMSEPNTLLIRGIREGMLGHLTALLGEDGVAAQFLMLHLLSGVHARVDTLAVGKLSLNLTCFTKEHASVFGSRLNLAVKNLLPFTQYIPLTIEYLNNTSLAPKKDYQTNRLVSGVLQLAEGSHLIFDETQLQAGTLDSVGLHNAMLLENLIQFQKVEYDFQYYKMEMTADVQLLVLSEGKSNILLADLVLPFEPSSSGSLETVDVETLQAWRWYLLTLRSLPHSISPEMQKIVEDDLVAARQADRSLGTVDFSRLLTMGRLMSLSFGETSLSLRHWQLVKELERLRKERLK</sequence>